<dbReference type="Pfam" id="PF13560">
    <property type="entry name" value="HTH_31"/>
    <property type="match status" value="1"/>
</dbReference>
<comment type="caution">
    <text evidence="2">The sequence shown here is derived from an EMBL/GenBank/DDBJ whole genome shotgun (WGS) entry which is preliminary data.</text>
</comment>
<dbReference type="Pfam" id="PF13191">
    <property type="entry name" value="AAA_16"/>
    <property type="match status" value="1"/>
</dbReference>
<dbReference type="PANTHER" id="PTHR47691:SF3">
    <property type="entry name" value="HTH-TYPE TRANSCRIPTIONAL REGULATOR RV0890C-RELATED"/>
    <property type="match status" value="1"/>
</dbReference>
<dbReference type="EMBL" id="JAAATY010000048">
    <property type="protein sequence ID" value="NRN70947.1"/>
    <property type="molecule type" value="Genomic_DNA"/>
</dbReference>
<protein>
    <recommendedName>
        <fullName evidence="1">HTH cro/C1-type domain-containing protein</fullName>
    </recommendedName>
</protein>
<dbReference type="SUPFAM" id="SSF52540">
    <property type="entry name" value="P-loop containing nucleoside triphosphate hydrolases"/>
    <property type="match status" value="1"/>
</dbReference>
<dbReference type="InterPro" id="IPR001387">
    <property type="entry name" value="Cro/C1-type_HTH"/>
</dbReference>
<accession>A0ABX2FHR0</accession>
<dbReference type="PANTHER" id="PTHR47691">
    <property type="entry name" value="REGULATOR-RELATED"/>
    <property type="match status" value="1"/>
</dbReference>
<dbReference type="InterPro" id="IPR010982">
    <property type="entry name" value="Lambda_DNA-bd_dom_sf"/>
</dbReference>
<gene>
    <name evidence="2" type="ORF">GC106_82220</name>
</gene>
<sequence length="535" mass="58452">MDPLLGGAENRRNGDFARLIRTLRVRAGLTQEELADRAGLGVRTICDLERGKTARPQRNSVTLLGKALGLDGDDLGEFHRLARRPTAVRVPAETDALISGMPGTTRPRLVSPALTGRSHVIDQVSAALRDVPTATAAPRLVVLTGGPGSGKTTIATHVAAHVRDRFPDGQYYLDAADVDPALLVDRLSRILGVETVDASAALEDRALRLRAALRHRQALFVIDNVVNEAQIRPLLAADGAYVIIAVSWRRLSAIADVQTIRVPPLDHRSAIELFVAASRHTVKAEDDEAISLVVKHCDHLPLAVWIAGTKAADRPYTSLRRQAERLRQPANRLDRLIVGDRSVRASFDSYYRELDAAHQRALRLMAVVDAPTFPAWAAAAVLDLSLDEAEELLDGLVEVNLVQVCGMDESGTVRYHLPTLLRAYAHEASRRTDSSKSRRSAFRRAVTAWYVLSELAGRALSGMHVPRTLPDRPGVSWAVTELVRRDPAAWLRAEGAALSAVLLQAHTERITIPRDYLLPPGDHDACGNGRHRTTI</sequence>
<organism evidence="2 3">
    <name type="scientific">Kibdelosporangium persicum</name>
    <dbReference type="NCBI Taxonomy" id="2698649"/>
    <lineage>
        <taxon>Bacteria</taxon>
        <taxon>Bacillati</taxon>
        <taxon>Actinomycetota</taxon>
        <taxon>Actinomycetes</taxon>
        <taxon>Pseudonocardiales</taxon>
        <taxon>Pseudonocardiaceae</taxon>
        <taxon>Kibdelosporangium</taxon>
    </lineage>
</organism>
<dbReference type="Gene3D" id="3.40.50.300">
    <property type="entry name" value="P-loop containing nucleotide triphosphate hydrolases"/>
    <property type="match status" value="1"/>
</dbReference>
<dbReference type="Proteomes" id="UP000763557">
    <property type="component" value="Unassembled WGS sequence"/>
</dbReference>
<dbReference type="SMART" id="SM00382">
    <property type="entry name" value="AAA"/>
    <property type="match status" value="1"/>
</dbReference>
<dbReference type="PRINTS" id="PR00364">
    <property type="entry name" value="DISEASERSIST"/>
</dbReference>
<dbReference type="SUPFAM" id="SSF47413">
    <property type="entry name" value="lambda repressor-like DNA-binding domains"/>
    <property type="match status" value="1"/>
</dbReference>
<evidence type="ECO:0000259" key="1">
    <source>
        <dbReference type="PROSITE" id="PS50943"/>
    </source>
</evidence>
<dbReference type="InterPro" id="IPR027417">
    <property type="entry name" value="P-loop_NTPase"/>
</dbReference>
<dbReference type="RefSeq" id="WP_173142116.1">
    <property type="nucleotide sequence ID" value="NZ_CBCSGW010000025.1"/>
</dbReference>
<proteinExistence type="predicted"/>
<dbReference type="Gene3D" id="1.10.260.40">
    <property type="entry name" value="lambda repressor-like DNA-binding domains"/>
    <property type="match status" value="1"/>
</dbReference>
<dbReference type="InterPro" id="IPR041664">
    <property type="entry name" value="AAA_16"/>
</dbReference>
<dbReference type="PROSITE" id="PS50943">
    <property type="entry name" value="HTH_CROC1"/>
    <property type="match status" value="1"/>
</dbReference>
<name>A0ABX2FHR0_9PSEU</name>
<dbReference type="InterPro" id="IPR003593">
    <property type="entry name" value="AAA+_ATPase"/>
</dbReference>
<feature type="domain" description="HTH cro/C1-type" evidence="1">
    <location>
        <begin position="20"/>
        <end position="75"/>
    </location>
</feature>
<keyword evidence="3" id="KW-1185">Reference proteome</keyword>
<dbReference type="CDD" id="cd00093">
    <property type="entry name" value="HTH_XRE"/>
    <property type="match status" value="1"/>
</dbReference>
<reference evidence="2 3" key="1">
    <citation type="submission" date="2020-01" db="EMBL/GenBank/DDBJ databases">
        <title>Kibdelosporangium persica a novel Actinomycetes from a hot desert in Iran.</title>
        <authorList>
            <person name="Safaei N."/>
            <person name="Zaburannyi N."/>
            <person name="Mueller R."/>
            <person name="Wink J."/>
        </authorList>
    </citation>
    <scope>NUCLEOTIDE SEQUENCE [LARGE SCALE GENOMIC DNA]</scope>
    <source>
        <strain evidence="2 3">4NS15</strain>
    </source>
</reference>
<dbReference type="SMART" id="SM00530">
    <property type="entry name" value="HTH_XRE"/>
    <property type="match status" value="1"/>
</dbReference>
<evidence type="ECO:0000313" key="2">
    <source>
        <dbReference type="EMBL" id="NRN70947.1"/>
    </source>
</evidence>
<evidence type="ECO:0000313" key="3">
    <source>
        <dbReference type="Proteomes" id="UP000763557"/>
    </source>
</evidence>